<dbReference type="Pfam" id="PF13561">
    <property type="entry name" value="adh_short_C2"/>
    <property type="match status" value="1"/>
</dbReference>
<dbReference type="PRINTS" id="PR00080">
    <property type="entry name" value="SDRFAMILY"/>
</dbReference>
<organism evidence="4 5">
    <name type="scientific">Microbacterium deminutum</name>
    <dbReference type="NCBI Taxonomy" id="344164"/>
    <lineage>
        <taxon>Bacteria</taxon>
        <taxon>Bacillati</taxon>
        <taxon>Actinomycetota</taxon>
        <taxon>Actinomycetes</taxon>
        <taxon>Micrococcales</taxon>
        <taxon>Microbacteriaceae</taxon>
        <taxon>Microbacterium</taxon>
    </lineage>
</organism>
<comment type="similarity">
    <text evidence="1">Belongs to the short-chain dehydrogenases/reductases (SDR) family.</text>
</comment>
<dbReference type="EMBL" id="BAAAOG010000006">
    <property type="protein sequence ID" value="GAA1963978.1"/>
    <property type="molecule type" value="Genomic_DNA"/>
</dbReference>
<sequence>MNGGSVFDGRVAVIAGGASGIGAATVRRLLRDGARVAVLDRDIIPTDSPDHRSYRADVTDRTAVEAAIDAVAEEWGRIDILINSVGIGAAGRLVDNDDDEWRHVLDVNLLGTVRTIRAALPHLIAARPSCVVNVASAVATTGFPNRSLYTASKGAVVALTRALASDHLADGVRFNAVCPGTTETPWIGRLLGAAEDTVAERAALEARQPHGRLVSAEEVADAITYLANPLAGSTNGVALSVDAGIHSLYVSPRGRVDVAGTTTLATTQ</sequence>
<proteinExistence type="inferred from homology"/>
<dbReference type="Proteomes" id="UP001499933">
    <property type="component" value="Unassembled WGS sequence"/>
</dbReference>
<dbReference type="SMART" id="SM00822">
    <property type="entry name" value="PKS_KR"/>
    <property type="match status" value="1"/>
</dbReference>
<evidence type="ECO:0000256" key="1">
    <source>
        <dbReference type="ARBA" id="ARBA00006484"/>
    </source>
</evidence>
<dbReference type="RefSeq" id="WP_344095757.1">
    <property type="nucleotide sequence ID" value="NZ_BAAAOG010000006.1"/>
</dbReference>
<gene>
    <name evidence="4" type="ORF">GCM10009776_28450</name>
</gene>
<reference evidence="4 5" key="1">
    <citation type="journal article" date="2019" name="Int. J. Syst. Evol. Microbiol.">
        <title>The Global Catalogue of Microorganisms (GCM) 10K type strain sequencing project: providing services to taxonomists for standard genome sequencing and annotation.</title>
        <authorList>
            <consortium name="The Broad Institute Genomics Platform"/>
            <consortium name="The Broad Institute Genome Sequencing Center for Infectious Disease"/>
            <person name="Wu L."/>
            <person name="Ma J."/>
        </authorList>
    </citation>
    <scope>NUCLEOTIDE SEQUENCE [LARGE SCALE GENOMIC DNA]</scope>
    <source>
        <strain evidence="4 5">JCM 14901</strain>
    </source>
</reference>
<evidence type="ECO:0000313" key="5">
    <source>
        <dbReference type="Proteomes" id="UP001499933"/>
    </source>
</evidence>
<comment type="caution">
    <text evidence="4">The sequence shown here is derived from an EMBL/GenBank/DDBJ whole genome shotgun (WGS) entry which is preliminary data.</text>
</comment>
<dbReference type="InterPro" id="IPR020904">
    <property type="entry name" value="Sc_DH/Rdtase_CS"/>
</dbReference>
<dbReference type="InterPro" id="IPR051122">
    <property type="entry name" value="SDR_DHRS6-like"/>
</dbReference>
<dbReference type="PRINTS" id="PR00081">
    <property type="entry name" value="GDHRDH"/>
</dbReference>
<dbReference type="PANTHER" id="PTHR43477:SF1">
    <property type="entry name" value="DIHYDROANTICAPSIN 7-DEHYDROGENASE"/>
    <property type="match status" value="1"/>
</dbReference>
<dbReference type="PROSITE" id="PS00061">
    <property type="entry name" value="ADH_SHORT"/>
    <property type="match status" value="1"/>
</dbReference>
<feature type="domain" description="Ketoreductase" evidence="3">
    <location>
        <begin position="10"/>
        <end position="196"/>
    </location>
</feature>
<dbReference type="PANTHER" id="PTHR43477">
    <property type="entry name" value="DIHYDROANTICAPSIN 7-DEHYDROGENASE"/>
    <property type="match status" value="1"/>
</dbReference>
<dbReference type="InterPro" id="IPR036291">
    <property type="entry name" value="NAD(P)-bd_dom_sf"/>
</dbReference>
<protein>
    <submittedName>
        <fullName evidence="4">SDR family oxidoreductase</fullName>
    </submittedName>
</protein>
<keyword evidence="2" id="KW-0560">Oxidoreductase</keyword>
<dbReference type="InterPro" id="IPR057326">
    <property type="entry name" value="KR_dom"/>
</dbReference>
<dbReference type="CDD" id="cd05233">
    <property type="entry name" value="SDR_c"/>
    <property type="match status" value="1"/>
</dbReference>
<accession>A0ABN2R5L2</accession>
<dbReference type="InterPro" id="IPR002347">
    <property type="entry name" value="SDR_fam"/>
</dbReference>
<evidence type="ECO:0000313" key="4">
    <source>
        <dbReference type="EMBL" id="GAA1963978.1"/>
    </source>
</evidence>
<evidence type="ECO:0000259" key="3">
    <source>
        <dbReference type="SMART" id="SM00822"/>
    </source>
</evidence>
<name>A0ABN2R5L2_9MICO</name>
<keyword evidence="5" id="KW-1185">Reference proteome</keyword>
<evidence type="ECO:0000256" key="2">
    <source>
        <dbReference type="ARBA" id="ARBA00023002"/>
    </source>
</evidence>
<dbReference type="SUPFAM" id="SSF51735">
    <property type="entry name" value="NAD(P)-binding Rossmann-fold domains"/>
    <property type="match status" value="1"/>
</dbReference>
<dbReference type="Gene3D" id="3.40.50.720">
    <property type="entry name" value="NAD(P)-binding Rossmann-like Domain"/>
    <property type="match status" value="1"/>
</dbReference>